<evidence type="ECO:0000313" key="2">
    <source>
        <dbReference type="Proteomes" id="UP000683418"/>
    </source>
</evidence>
<dbReference type="PANTHER" id="PTHR34934">
    <property type="entry name" value="FLAVIN-DEPENDENT THYMIDYLATE SYNTHASE"/>
    <property type="match status" value="1"/>
</dbReference>
<dbReference type="GO" id="GO:0006231">
    <property type="term" value="P:dTMP biosynthetic process"/>
    <property type="evidence" value="ECO:0007669"/>
    <property type="project" value="InterPro"/>
</dbReference>
<dbReference type="GO" id="GO:0004799">
    <property type="term" value="F:thymidylate synthase activity"/>
    <property type="evidence" value="ECO:0007669"/>
    <property type="project" value="TreeGrafter"/>
</dbReference>
<keyword evidence="2" id="KW-1185">Reference proteome</keyword>
<evidence type="ECO:0000313" key="1">
    <source>
        <dbReference type="EMBL" id="QPI17679.1"/>
    </source>
</evidence>
<accession>A0A8E4RFX9</accession>
<dbReference type="NCBIfam" id="TIGR02170">
    <property type="entry name" value="thyX"/>
    <property type="match status" value="1"/>
</dbReference>
<dbReference type="PROSITE" id="PS51331">
    <property type="entry name" value="THYX"/>
    <property type="match status" value="1"/>
</dbReference>
<gene>
    <name evidence="1" type="ORF">vBAmePR8F_gp19</name>
</gene>
<sequence>MFNTQLVEYLMHMGNDNTVANTARVSMGCKDDWLEVPAGYSENRRNSLITYLAEHKHTSPFRHNAISIRCKVPVFIARQLGKHQVGMSWNEVSRRYVDANIEFFEMQDTWRQRPDKSIKQGSAGLFDEATQSILNDQYENVLDLALGTYEAWIKEGVAPEQARAILPQSMMVDYIWTGSLMAFAHVYTLRIDGHAQQEAREFAKQLDTIIRPLFPISWEALVG</sequence>
<dbReference type="GO" id="GO:0050660">
    <property type="term" value="F:flavin adenine dinucleotide binding"/>
    <property type="evidence" value="ECO:0007669"/>
    <property type="project" value="InterPro"/>
</dbReference>
<dbReference type="GO" id="GO:0050797">
    <property type="term" value="F:thymidylate synthase (FAD) activity"/>
    <property type="evidence" value="ECO:0007669"/>
    <property type="project" value="InterPro"/>
</dbReference>
<dbReference type="GO" id="GO:0070402">
    <property type="term" value="F:NADPH binding"/>
    <property type="evidence" value="ECO:0007669"/>
    <property type="project" value="TreeGrafter"/>
</dbReference>
<dbReference type="EMBL" id="MW043865">
    <property type="protein sequence ID" value="QPI17679.1"/>
    <property type="molecule type" value="Genomic_DNA"/>
</dbReference>
<protein>
    <submittedName>
        <fullName evidence="1">Putative thymidylate synthase</fullName>
    </submittedName>
</protein>
<dbReference type="PANTHER" id="PTHR34934:SF1">
    <property type="entry name" value="FLAVIN-DEPENDENT THYMIDYLATE SYNTHASE"/>
    <property type="match status" value="1"/>
</dbReference>
<organism evidence="1 2">
    <name type="scientific">Alteromonas phage vB_AmeP_R8W</name>
    <dbReference type="NCBI Taxonomy" id="2774152"/>
    <lineage>
        <taxon>Viruses</taxon>
        <taxon>Duplodnaviria</taxon>
        <taxon>Heunggongvirae</taxon>
        <taxon>Uroviricota</taxon>
        <taxon>Caudoviricetes</taxon>
        <taxon>Autographivirales</taxon>
        <taxon>Foturvirus</taxon>
        <taxon>Foturvirus R8W</taxon>
    </lineage>
</organism>
<proteinExistence type="predicted"/>
<dbReference type="CDD" id="cd20175">
    <property type="entry name" value="ThyX"/>
    <property type="match status" value="1"/>
</dbReference>
<dbReference type="InterPro" id="IPR003669">
    <property type="entry name" value="Thymidylate_synthase_ThyX"/>
</dbReference>
<name>A0A8E4RFX9_9CAUD</name>
<dbReference type="Pfam" id="PF02511">
    <property type="entry name" value="Thy1"/>
    <property type="match status" value="1"/>
</dbReference>
<dbReference type="Proteomes" id="UP000683418">
    <property type="component" value="Segment"/>
</dbReference>
<reference evidence="1 2" key="1">
    <citation type="submission" date="2020-09" db="EMBL/GenBank/DDBJ databases">
        <authorList>
            <person name="Feng X."/>
            <person name="Yan W."/>
            <person name="Jiao N."/>
            <person name="Zhang R."/>
        </authorList>
    </citation>
    <scope>NUCLEOTIDE SEQUENCE [LARGE SCALE GENOMIC DNA]</scope>
</reference>